<keyword evidence="6" id="KW-0547">Nucleotide-binding</keyword>
<evidence type="ECO:0000256" key="4">
    <source>
        <dbReference type="ARBA" id="ARBA00022598"/>
    </source>
</evidence>
<dbReference type="GO" id="GO:0005737">
    <property type="term" value="C:cytoplasm"/>
    <property type="evidence" value="ECO:0007669"/>
    <property type="project" value="TreeGrafter"/>
</dbReference>
<evidence type="ECO:0000313" key="11">
    <source>
        <dbReference type="EMBL" id="SET18606.1"/>
    </source>
</evidence>
<dbReference type="InterPro" id="IPR048267">
    <property type="entry name" value="Arginosuc_syn_N"/>
</dbReference>
<dbReference type="HOGENOM" id="CLU_032784_0_0_10"/>
<dbReference type="UniPathway" id="UPA00068">
    <property type="reaction ID" value="UER00113"/>
</dbReference>
<dbReference type="Gene3D" id="3.90.1260.10">
    <property type="entry name" value="Argininosuccinate synthetase, chain A, domain 2"/>
    <property type="match status" value="1"/>
</dbReference>
<dbReference type="Pfam" id="PF20979">
    <property type="entry name" value="Arginosuc_syn_C"/>
    <property type="match status" value="1"/>
</dbReference>
<keyword evidence="4" id="KW-0436">Ligase</keyword>
<dbReference type="GO" id="GO:0005524">
    <property type="term" value="F:ATP binding"/>
    <property type="evidence" value="ECO:0007669"/>
    <property type="project" value="UniProtKB-KW"/>
</dbReference>
<accession>X5DHA4</accession>
<dbReference type="InterPro" id="IPR001518">
    <property type="entry name" value="Arginosuc_synth"/>
</dbReference>
<dbReference type="GO" id="GO:0004055">
    <property type="term" value="F:argininosuccinate synthase activity"/>
    <property type="evidence" value="ECO:0007669"/>
    <property type="project" value="UniProtKB-EC"/>
</dbReference>
<keyword evidence="3" id="KW-0055">Arginine biosynthesis</keyword>
<evidence type="ECO:0000256" key="1">
    <source>
        <dbReference type="ARBA" id="ARBA00004967"/>
    </source>
</evidence>
<dbReference type="Gene3D" id="3.40.50.620">
    <property type="entry name" value="HUPs"/>
    <property type="match status" value="1"/>
</dbReference>
<evidence type="ECO:0000259" key="8">
    <source>
        <dbReference type="Pfam" id="PF00764"/>
    </source>
</evidence>
<dbReference type="InterPro" id="IPR014729">
    <property type="entry name" value="Rossmann-like_a/b/a_fold"/>
</dbReference>
<dbReference type="SUPFAM" id="SSF69864">
    <property type="entry name" value="Argininosuccinate synthetase, C-terminal domain"/>
    <property type="match status" value="1"/>
</dbReference>
<comment type="pathway">
    <text evidence="1">Amino-acid biosynthesis; L-arginine biosynthesis; L-arginine from L-ornithine and carbamoyl phosphate: step 2/3.</text>
</comment>
<dbReference type="EC" id="6.3.4.5" evidence="2"/>
<evidence type="ECO:0000256" key="2">
    <source>
        <dbReference type="ARBA" id="ARBA00012286"/>
    </source>
</evidence>
<dbReference type="InterPro" id="IPR048268">
    <property type="entry name" value="Arginosuc_syn_C"/>
</dbReference>
<dbReference type="InterPro" id="IPR023434">
    <property type="entry name" value="Arginosuc_synth_type_1_subfam"/>
</dbReference>
<evidence type="ECO:0000313" key="12">
    <source>
        <dbReference type="Proteomes" id="UP000023772"/>
    </source>
</evidence>
<dbReference type="AlphaFoldDB" id="X5DHA4"/>
<dbReference type="RefSeq" id="WP_038557967.1">
    <property type="nucleotide sequence ID" value="NZ_FOHT01000007.1"/>
</dbReference>
<dbReference type="GO" id="GO:0006526">
    <property type="term" value="P:L-arginine biosynthetic process"/>
    <property type="evidence" value="ECO:0007669"/>
    <property type="project" value="UniProtKB-UniPathway"/>
</dbReference>
<dbReference type="PROSITE" id="PS00564">
    <property type="entry name" value="ARGININOSUCCIN_SYN_1"/>
    <property type="match status" value="1"/>
</dbReference>
<dbReference type="SUPFAM" id="SSF52402">
    <property type="entry name" value="Adenine nucleotide alpha hydrolases-like"/>
    <property type="match status" value="1"/>
</dbReference>
<feature type="domain" description="Arginosuccinate synthase-like N-terminal" evidence="8">
    <location>
        <begin position="4"/>
        <end position="164"/>
    </location>
</feature>
<dbReference type="OrthoDB" id="9801641at2"/>
<evidence type="ECO:0000256" key="5">
    <source>
        <dbReference type="ARBA" id="ARBA00022605"/>
    </source>
</evidence>
<feature type="domain" description="Arginosuccinate synthase C-terminal" evidence="9">
    <location>
        <begin position="174"/>
        <end position="390"/>
    </location>
</feature>
<evidence type="ECO:0000313" key="13">
    <source>
        <dbReference type="Proteomes" id="UP000181981"/>
    </source>
</evidence>
<dbReference type="InterPro" id="IPR024074">
    <property type="entry name" value="AS_cat/multimer_dom_body"/>
</dbReference>
<proteinExistence type="predicted"/>
<evidence type="ECO:0000259" key="9">
    <source>
        <dbReference type="Pfam" id="PF20979"/>
    </source>
</evidence>
<dbReference type="GO" id="GO:0000050">
    <property type="term" value="P:urea cycle"/>
    <property type="evidence" value="ECO:0007669"/>
    <property type="project" value="TreeGrafter"/>
</dbReference>
<sequence>MSKKLVLAFSGGLDTSFCVKYLKEEKGYDVYTAIANTGGFSDEELKAIEERALALGAVEHITLDVTNEYYEKCIRYMVFGNVLRNNTYPISVSSERAFQAIAIIEYAKEIGAKYIAHGSTGAGNDQIRFDLTFQVLAPEIEIITPTRDMLLTRQYEIDYLKKYGFEADFTKMEYSINQGLWGTSVGGKETLTTDKNLHEEAYPSQLEATEPKTIELGFEKGELVSLDGEFYENGPDVIRALEAVASKYAIGRDTHVGDTIIGIKGRVGFEAAAPLITIKAHHLLEKHTLTKWQSYWKEQLGNWYGMFLHEAMYQEPVMRNIEDFLESTQENVTGKVIVKLRPYNFELVGIESEHDLMNSGFGQYGETVEAWTADDVKGFTKILSNSLKIYNKVNGSL</sequence>
<evidence type="ECO:0000256" key="7">
    <source>
        <dbReference type="ARBA" id="ARBA00022840"/>
    </source>
</evidence>
<dbReference type="EMBL" id="FOHT01000007">
    <property type="protein sequence ID" value="SET18606.1"/>
    <property type="molecule type" value="Genomic_DNA"/>
</dbReference>
<dbReference type="PANTHER" id="PTHR11587:SF2">
    <property type="entry name" value="ARGININOSUCCINATE SYNTHASE"/>
    <property type="match status" value="1"/>
</dbReference>
<dbReference type="PANTHER" id="PTHR11587">
    <property type="entry name" value="ARGININOSUCCINATE SYNTHASE"/>
    <property type="match status" value="1"/>
</dbReference>
<dbReference type="EMBL" id="CP007451">
    <property type="protein sequence ID" value="AHW59832.1"/>
    <property type="molecule type" value="Genomic_DNA"/>
</dbReference>
<dbReference type="CDD" id="cd01999">
    <property type="entry name" value="ASS"/>
    <property type="match status" value="1"/>
</dbReference>
<keyword evidence="7" id="KW-0067">ATP-binding</keyword>
<dbReference type="Proteomes" id="UP000181981">
    <property type="component" value="Unassembled WGS sequence"/>
</dbReference>
<organism evidence="11 13">
    <name type="scientific">Draconibacterium orientale</name>
    <dbReference type="NCBI Taxonomy" id="1168034"/>
    <lineage>
        <taxon>Bacteria</taxon>
        <taxon>Pseudomonadati</taxon>
        <taxon>Bacteroidota</taxon>
        <taxon>Bacteroidia</taxon>
        <taxon>Marinilabiliales</taxon>
        <taxon>Prolixibacteraceae</taxon>
        <taxon>Draconibacterium</taxon>
    </lineage>
</organism>
<keyword evidence="5" id="KW-0028">Amino-acid biosynthesis</keyword>
<dbReference type="Pfam" id="PF00764">
    <property type="entry name" value="Arginosuc_synth"/>
    <property type="match status" value="1"/>
</dbReference>
<evidence type="ECO:0000256" key="3">
    <source>
        <dbReference type="ARBA" id="ARBA00022571"/>
    </source>
</evidence>
<reference evidence="10 12" key="1">
    <citation type="submission" date="2014-03" db="EMBL/GenBank/DDBJ databases">
        <title>Complete genome sequence of a deeply braunched marine Bacteroidia bacterium Draconibacterium orientale type strain FH5T.</title>
        <authorList>
            <person name="Li X."/>
            <person name="Wang X."/>
            <person name="Xie Z."/>
            <person name="Du Z."/>
            <person name="Chen G."/>
        </authorList>
    </citation>
    <scope>NUCLEOTIDE SEQUENCE [LARGE SCALE GENOMIC DNA]</scope>
    <source>
        <strain evidence="10 12">FH5</strain>
    </source>
</reference>
<dbReference type="InterPro" id="IPR018223">
    <property type="entry name" value="Arginosuc_synth_CS"/>
</dbReference>
<dbReference type="Proteomes" id="UP000023772">
    <property type="component" value="Chromosome"/>
</dbReference>
<evidence type="ECO:0000256" key="6">
    <source>
        <dbReference type="ARBA" id="ARBA00022741"/>
    </source>
</evidence>
<evidence type="ECO:0000313" key="10">
    <source>
        <dbReference type="EMBL" id="AHW59832.1"/>
    </source>
</evidence>
<dbReference type="eggNOG" id="COG0137">
    <property type="taxonomic scope" value="Bacteria"/>
</dbReference>
<reference evidence="11 13" key="2">
    <citation type="submission" date="2016-10" db="EMBL/GenBank/DDBJ databases">
        <authorList>
            <person name="de Groot N.N."/>
        </authorList>
    </citation>
    <scope>NUCLEOTIDE SEQUENCE [LARGE SCALE GENOMIC DNA]</scope>
    <source>
        <strain evidence="11 13">DSM 25947</strain>
    </source>
</reference>
<dbReference type="GO" id="GO:0000053">
    <property type="term" value="P:argininosuccinate metabolic process"/>
    <property type="evidence" value="ECO:0007669"/>
    <property type="project" value="TreeGrafter"/>
</dbReference>
<gene>
    <name evidence="10" type="ORF">FH5T_10065</name>
    <name evidence="11" type="ORF">SAMN05444285_107110</name>
</gene>
<name>X5DHA4_9BACT</name>
<keyword evidence="12" id="KW-1185">Reference proteome</keyword>
<protein>
    <recommendedName>
        <fullName evidence="2">argininosuccinate synthase</fullName>
        <ecNumber evidence="2">6.3.4.5</ecNumber>
    </recommendedName>
</protein>
<dbReference type="FunFam" id="3.40.50.620:FF:000019">
    <property type="entry name" value="Argininosuccinate synthase"/>
    <property type="match status" value="1"/>
</dbReference>
<dbReference type="STRING" id="1168034.FH5T_10065"/>
<dbReference type="KEGG" id="dori:FH5T_10065"/>